<organism evidence="1 2">
    <name type="scientific">Rhodohalobacter sulfatireducens</name>
    <dbReference type="NCBI Taxonomy" id="2911366"/>
    <lineage>
        <taxon>Bacteria</taxon>
        <taxon>Pseudomonadati</taxon>
        <taxon>Balneolota</taxon>
        <taxon>Balneolia</taxon>
        <taxon>Balneolales</taxon>
        <taxon>Balneolaceae</taxon>
        <taxon>Rhodohalobacter</taxon>
    </lineage>
</organism>
<gene>
    <name evidence="1" type="ORF">L6773_10300</name>
</gene>
<reference evidence="1" key="2">
    <citation type="submission" date="2024-05" db="EMBL/GenBank/DDBJ databases">
        <title>Rhodohalobacter halophilus gen. nov., sp. nov., a moderately halophilic member of the family Balneolaceae.</title>
        <authorList>
            <person name="Xia J."/>
        </authorList>
    </citation>
    <scope>NUCLEOTIDE SEQUENCE</scope>
    <source>
        <strain evidence="1">WB101</strain>
    </source>
</reference>
<name>A0ABS9KDQ8_9BACT</name>
<dbReference type="Proteomes" id="UP001165366">
    <property type="component" value="Unassembled WGS sequence"/>
</dbReference>
<sequence>MVPILQVIGSEHSEEIVSSGAGGEFAETDKPVLSKNSRSEINNMGSVSLILESLRIFG</sequence>
<evidence type="ECO:0000313" key="1">
    <source>
        <dbReference type="EMBL" id="MCG2588960.1"/>
    </source>
</evidence>
<reference evidence="1" key="1">
    <citation type="submission" date="2022-01" db="EMBL/GenBank/DDBJ databases">
        <authorList>
            <person name="Wang Y."/>
        </authorList>
    </citation>
    <scope>NUCLEOTIDE SEQUENCE</scope>
    <source>
        <strain evidence="1">WB101</strain>
    </source>
</reference>
<dbReference type="EMBL" id="JAKLWS010000011">
    <property type="protein sequence ID" value="MCG2588960.1"/>
    <property type="molecule type" value="Genomic_DNA"/>
</dbReference>
<proteinExistence type="predicted"/>
<comment type="caution">
    <text evidence="1">The sequence shown here is derived from an EMBL/GenBank/DDBJ whole genome shotgun (WGS) entry which is preliminary data.</text>
</comment>
<protein>
    <submittedName>
        <fullName evidence="1">Uncharacterized protein</fullName>
    </submittedName>
</protein>
<keyword evidence="2" id="KW-1185">Reference proteome</keyword>
<evidence type="ECO:0000313" key="2">
    <source>
        <dbReference type="Proteomes" id="UP001165366"/>
    </source>
</evidence>
<dbReference type="RefSeq" id="WP_237854283.1">
    <property type="nucleotide sequence ID" value="NZ_JAKLWS010000011.1"/>
</dbReference>
<accession>A0ABS9KDQ8</accession>